<organism evidence="1 2">
    <name type="scientific">Coxiella burnetii (strain RSA 493 / Nine Mile phase I)</name>
    <dbReference type="NCBI Taxonomy" id="227377"/>
    <lineage>
        <taxon>Bacteria</taxon>
        <taxon>Pseudomonadati</taxon>
        <taxon>Pseudomonadota</taxon>
        <taxon>Gammaproteobacteria</taxon>
        <taxon>Legionellales</taxon>
        <taxon>Coxiellaceae</taxon>
        <taxon>Coxiella</taxon>
    </lineage>
</organism>
<dbReference type="RefSeq" id="WP_078378001.1">
    <property type="nucleotide sequence ID" value="NC_004704.2"/>
</dbReference>
<dbReference type="KEGG" id="cbu:CBUA0023a"/>
<dbReference type="AlphaFoldDB" id="B5QSI0"/>
<evidence type="ECO:0000313" key="1">
    <source>
        <dbReference type="EMBL" id="ACI14639.1"/>
    </source>
</evidence>
<accession>B5QSI0</accession>
<dbReference type="RefSeq" id="YP_009351858.1">
    <property type="nucleotide sequence ID" value="NC_004704.2"/>
</dbReference>
<dbReference type="EnsemblBacteria" id="ACI14639">
    <property type="protein sequence ID" value="ACI14639"/>
    <property type="gene ID" value="CBUA0023a"/>
</dbReference>
<proteinExistence type="predicted"/>
<dbReference type="EMBL" id="AE016829">
    <property type="protein sequence ID" value="ACI14639.1"/>
    <property type="molecule type" value="Genomic_DNA"/>
</dbReference>
<reference evidence="1 2" key="1">
    <citation type="journal article" date="2003" name="Proc. Natl. Acad. Sci. U.S.A.">
        <title>Complete genome sequence of the Q-fever pathogen, Coxiella burnetii.</title>
        <authorList>
            <person name="Seshadri R."/>
            <person name="Paulsen I.T."/>
            <person name="Eisen J.A."/>
            <person name="Read T.D."/>
            <person name="Nelson K.E."/>
            <person name="Nelson W.C."/>
            <person name="Ward N.L."/>
            <person name="Tettelin H."/>
            <person name="Davidsen T.M."/>
            <person name="Beanan M.J."/>
            <person name="Deboy R.T."/>
            <person name="Daugherty S.C."/>
            <person name="Brinkac L.M."/>
            <person name="Madupu R."/>
            <person name="Dodson R.J."/>
            <person name="Khouri H.M."/>
            <person name="Lee K.H."/>
            <person name="Carty H.A."/>
            <person name="Scanlan D."/>
            <person name="Heinzen R.A."/>
            <person name="Thompson H.A."/>
            <person name="Samuel J.E."/>
            <person name="Fraser C.M."/>
            <person name="Heidelberg J.F."/>
        </authorList>
    </citation>
    <scope>NUCLEOTIDE SEQUENCE [LARGE SCALE GENOMIC DNA]</scope>
    <source>
        <strain evidence="2">RSA 493 / Nine Mile phase I</strain>
        <plasmid evidence="2">pQpH1</plasmid>
    </source>
</reference>
<sequence>MSFSCFAFPNLGSQYKKRFSIRKLQDMVKEI</sequence>
<evidence type="ECO:0000313" key="2">
    <source>
        <dbReference type="Proteomes" id="UP000002671"/>
    </source>
</evidence>
<protein>
    <submittedName>
        <fullName evidence="1">Uncharacterized protein</fullName>
    </submittedName>
</protein>
<name>B5QSI0_COXBU</name>
<dbReference type="GeneID" id="31220967"/>
<geneLocation type="plasmid" evidence="1 2">
    <name>pQpH1</name>
</geneLocation>
<dbReference type="HOGENOM" id="CLU_3396055_0_0_6"/>
<keyword evidence="1" id="KW-0614">Plasmid</keyword>
<dbReference type="Proteomes" id="UP000002671">
    <property type="component" value="Plasmid pQpH1"/>
</dbReference>
<gene>
    <name evidence="1" type="ORF">CBUA0023a</name>
</gene>
<keyword evidence="2" id="KW-1185">Reference proteome</keyword>